<protein>
    <submittedName>
        <fullName evidence="3">Flocculation protein FLO11-like</fullName>
    </submittedName>
</protein>
<keyword evidence="2" id="KW-1185">Reference proteome</keyword>
<dbReference type="OrthoDB" id="10054030at2759"/>
<dbReference type="AlphaFoldDB" id="A0A9J7HPI5"/>
<evidence type="ECO:0000313" key="2">
    <source>
        <dbReference type="Proteomes" id="UP000001554"/>
    </source>
</evidence>
<accession>A0A9J7HPI5</accession>
<dbReference type="GeneID" id="118405563"/>
<feature type="compositionally biased region" description="Basic and acidic residues" evidence="1">
    <location>
        <begin position="160"/>
        <end position="176"/>
    </location>
</feature>
<feature type="compositionally biased region" description="Polar residues" evidence="1">
    <location>
        <begin position="370"/>
        <end position="379"/>
    </location>
</feature>
<feature type="compositionally biased region" description="Polar residues" evidence="1">
    <location>
        <begin position="177"/>
        <end position="190"/>
    </location>
</feature>
<proteinExistence type="predicted"/>
<gene>
    <name evidence="3" type="primary">LOC118405563</name>
</gene>
<feature type="region of interest" description="Disordered" evidence="1">
    <location>
        <begin position="13"/>
        <end position="379"/>
    </location>
</feature>
<dbReference type="KEGG" id="bfo:118405563"/>
<feature type="compositionally biased region" description="Basic and acidic residues" evidence="1">
    <location>
        <begin position="139"/>
        <end position="153"/>
    </location>
</feature>
<reference evidence="3" key="2">
    <citation type="submission" date="2025-08" db="UniProtKB">
        <authorList>
            <consortium name="RefSeq"/>
        </authorList>
    </citation>
    <scope>IDENTIFICATION</scope>
    <source>
        <strain evidence="3">S238N-H82</strain>
        <tissue evidence="3">Testes</tissue>
    </source>
</reference>
<feature type="compositionally biased region" description="Low complexity" evidence="1">
    <location>
        <begin position="267"/>
        <end position="287"/>
    </location>
</feature>
<sequence length="379" mass="41107">MGEWTIAVIDVEEALPPSFFQSEAEAKPKPSTSGSEPTPEVPVSEPNGWNRTLPSSLLADTEAKPKPPVPAPEVAVSDPTVWTVASKTESAVSEPRPDDTQNAPQPKPTPSSQPKKRYFSDLFTKLSAISTLGRAAKAKPVDPEEISIRRDSDPPSPQPVEKDSDPPYPEPVEKDTTVQVTTMADVNATQLEVHPEPTVPDRMVDVKSSDVVQRDTEQDSGTYDDGQDNVSVSSDNTTNSDQLYTDTEDPPTADPESVVPVHDELTEAGNTQAATGEGEAAPATTEQQGDDNKEKKKKKKTPGCTGNLFSCMKKPGSKKKKETTKNGEPEKGTEEPVQESKEEVRKEEQKEDAEKEDETYEEVTPPVGDNKNSTVQKEA</sequence>
<feature type="compositionally biased region" description="Low complexity" evidence="1">
    <location>
        <begin position="228"/>
        <end position="241"/>
    </location>
</feature>
<feature type="compositionally biased region" description="Low complexity" evidence="1">
    <location>
        <begin position="35"/>
        <end position="46"/>
    </location>
</feature>
<dbReference type="RefSeq" id="XP_035660992.1">
    <property type="nucleotide sequence ID" value="XM_035805099.1"/>
</dbReference>
<feature type="compositionally biased region" description="Basic and acidic residues" evidence="1">
    <location>
        <begin position="323"/>
        <end position="353"/>
    </location>
</feature>
<organism evidence="2 3">
    <name type="scientific">Branchiostoma floridae</name>
    <name type="common">Florida lancelet</name>
    <name type="synonym">Amphioxus</name>
    <dbReference type="NCBI Taxonomy" id="7739"/>
    <lineage>
        <taxon>Eukaryota</taxon>
        <taxon>Metazoa</taxon>
        <taxon>Chordata</taxon>
        <taxon>Cephalochordata</taxon>
        <taxon>Leptocardii</taxon>
        <taxon>Amphioxiformes</taxon>
        <taxon>Branchiostomatidae</taxon>
        <taxon>Branchiostoma</taxon>
    </lineage>
</organism>
<dbReference type="Proteomes" id="UP000001554">
    <property type="component" value="Chromosome 18"/>
</dbReference>
<feature type="compositionally biased region" description="Basic and acidic residues" evidence="1">
    <location>
        <begin position="202"/>
        <end position="217"/>
    </location>
</feature>
<evidence type="ECO:0000256" key="1">
    <source>
        <dbReference type="SAM" id="MobiDB-lite"/>
    </source>
</evidence>
<reference evidence="2" key="1">
    <citation type="journal article" date="2020" name="Nat. Ecol. Evol.">
        <title>Deeply conserved synteny resolves early events in vertebrate evolution.</title>
        <authorList>
            <person name="Simakov O."/>
            <person name="Marletaz F."/>
            <person name="Yue J.X."/>
            <person name="O'Connell B."/>
            <person name="Jenkins J."/>
            <person name="Brandt A."/>
            <person name="Calef R."/>
            <person name="Tung C.H."/>
            <person name="Huang T.K."/>
            <person name="Schmutz J."/>
            <person name="Satoh N."/>
            <person name="Yu J.K."/>
            <person name="Putnam N.H."/>
            <person name="Green R.E."/>
            <person name="Rokhsar D.S."/>
        </authorList>
    </citation>
    <scope>NUCLEOTIDE SEQUENCE [LARGE SCALE GENOMIC DNA]</scope>
    <source>
        <strain evidence="2">S238N-H82</strain>
    </source>
</reference>
<evidence type="ECO:0000313" key="3">
    <source>
        <dbReference type="RefSeq" id="XP_035660992.1"/>
    </source>
</evidence>
<name>A0A9J7HPI5_BRAFL</name>